<organism evidence="2 3">
    <name type="scientific">Aspergillus turcosus</name>
    <dbReference type="NCBI Taxonomy" id="1245748"/>
    <lineage>
        <taxon>Eukaryota</taxon>
        <taxon>Fungi</taxon>
        <taxon>Dikarya</taxon>
        <taxon>Ascomycota</taxon>
        <taxon>Pezizomycotina</taxon>
        <taxon>Eurotiomycetes</taxon>
        <taxon>Eurotiomycetidae</taxon>
        <taxon>Eurotiales</taxon>
        <taxon>Aspergillaceae</taxon>
        <taxon>Aspergillus</taxon>
        <taxon>Aspergillus subgen. Fumigati</taxon>
    </lineage>
</organism>
<feature type="compositionally biased region" description="Basic and acidic residues" evidence="1">
    <location>
        <begin position="1"/>
        <end position="19"/>
    </location>
</feature>
<proteinExistence type="predicted"/>
<feature type="region of interest" description="Disordered" evidence="1">
    <location>
        <begin position="1"/>
        <end position="62"/>
    </location>
</feature>
<dbReference type="STRING" id="1245748.A0A229XF60"/>
<dbReference type="EMBL" id="NIDN02000069">
    <property type="protein sequence ID" value="RLL97742.1"/>
    <property type="molecule type" value="Genomic_DNA"/>
</dbReference>
<dbReference type="InterPro" id="IPR042099">
    <property type="entry name" value="ANL_N_sf"/>
</dbReference>
<dbReference type="AlphaFoldDB" id="A0A229XF60"/>
<protein>
    <submittedName>
        <fullName evidence="2">Uncharacterized protein</fullName>
    </submittedName>
</protein>
<sequence length="563" mass="60359">MLDSPKSELRLNVEEDPKLGRRPFSLPPFETALYSSGLVDGENDAPDESLRPEGPALPDRGDDAPLLAGVAVLEADSRYLGGVISGLNIKDPGAPRWTSGRRGDLRDIWKAAVRGAVSENGKVSGKQGKIYTVLGKKAVEHSLDQVTQEINVIGHRLQESGVKSVAVCLTDSVELLAAIFAGAFYGFKTIIIPHNLEPQVLSAHLEKSQADALIAEAGALDLSLVAKNNKQLSQVIWVAKSGSRHMDWNHVPGDVKGSLEVAVWHELVEEKKDLAGLDVPSWDPNSPAPSVTTVWPTKSQVGDFIEFQSENLVAGISGLTFSLPRNQRFSPDDLVLSIDSLSRSYPLCQIMSALFSNSSIALNSVAGEGVDFALATVGVSPTVIVASSRTMSDYNDRHMEPQAGVLTSIVRYFQLRKLDAGVMPSHGLLNQVANIGPTAELSLEKLRLLCVSHRADADPADCLTSAQLTDLRIFLGTRVVYALTGAGVAGAVSQTNVFDYRRFKGPSHFGAPLSSVELLLTDVSDENPLEGQITVSGPAVVSGKTNLSSRGRIREDNTLELSF</sequence>
<evidence type="ECO:0000256" key="1">
    <source>
        <dbReference type="SAM" id="MobiDB-lite"/>
    </source>
</evidence>
<gene>
    <name evidence="2" type="ORF">CFD26_104668</name>
</gene>
<evidence type="ECO:0000313" key="2">
    <source>
        <dbReference type="EMBL" id="RLL97742.1"/>
    </source>
</evidence>
<dbReference type="GO" id="GO:0004467">
    <property type="term" value="F:long-chain fatty acid-CoA ligase activity"/>
    <property type="evidence" value="ECO:0007669"/>
    <property type="project" value="TreeGrafter"/>
</dbReference>
<reference evidence="2 3" key="1">
    <citation type="submission" date="2018-08" db="EMBL/GenBank/DDBJ databases">
        <title>Draft genome sequences of two Aspergillus turcosus clinical strains isolated from bronchoalveolar lavage fluid: one azole-susceptible and the other azole-resistant.</title>
        <authorList>
            <person name="Parent-Michaud M."/>
            <person name="Dufresne P.J."/>
            <person name="Fournier E."/>
            <person name="Martineau C."/>
            <person name="Moreira S."/>
            <person name="Perkins V."/>
            <person name="De Repentigny L."/>
            <person name="Dufresne S.F."/>
        </authorList>
    </citation>
    <scope>NUCLEOTIDE SEQUENCE [LARGE SCALE GENOMIC DNA]</scope>
    <source>
        <strain evidence="2">HMR AF 1038</strain>
    </source>
</reference>
<comment type="caution">
    <text evidence="2">The sequence shown here is derived from an EMBL/GenBank/DDBJ whole genome shotgun (WGS) entry which is preliminary data.</text>
</comment>
<dbReference type="OrthoDB" id="4138492at2759"/>
<dbReference type="SUPFAM" id="SSF56801">
    <property type="entry name" value="Acetyl-CoA synthetase-like"/>
    <property type="match status" value="1"/>
</dbReference>
<dbReference type="GO" id="GO:0016020">
    <property type="term" value="C:membrane"/>
    <property type="evidence" value="ECO:0007669"/>
    <property type="project" value="TreeGrafter"/>
</dbReference>
<dbReference type="PANTHER" id="PTHR43272:SF11">
    <property type="entry name" value="AMP-DEPENDENT SYNTHETASE_LIGASE DOMAIN-CONTAINING PROTEIN"/>
    <property type="match status" value="1"/>
</dbReference>
<keyword evidence="3" id="KW-1185">Reference proteome</keyword>
<name>A0A229XF60_9EURO</name>
<dbReference type="GO" id="GO:0005783">
    <property type="term" value="C:endoplasmic reticulum"/>
    <property type="evidence" value="ECO:0007669"/>
    <property type="project" value="TreeGrafter"/>
</dbReference>
<accession>A0A229XF60</accession>
<dbReference type="Proteomes" id="UP000215289">
    <property type="component" value="Unassembled WGS sequence"/>
</dbReference>
<evidence type="ECO:0000313" key="3">
    <source>
        <dbReference type="Proteomes" id="UP000215289"/>
    </source>
</evidence>
<dbReference type="Gene3D" id="3.40.50.12780">
    <property type="entry name" value="N-terminal domain of ligase-like"/>
    <property type="match status" value="1"/>
</dbReference>
<dbReference type="PANTHER" id="PTHR43272">
    <property type="entry name" value="LONG-CHAIN-FATTY-ACID--COA LIGASE"/>
    <property type="match status" value="1"/>
</dbReference>